<dbReference type="PROSITE" id="PS51257">
    <property type="entry name" value="PROKAR_LIPOPROTEIN"/>
    <property type="match status" value="1"/>
</dbReference>
<evidence type="ECO:0000256" key="1">
    <source>
        <dbReference type="SAM" id="SignalP"/>
    </source>
</evidence>
<keyword evidence="3" id="KW-1185">Reference proteome</keyword>
<dbReference type="EMBL" id="CP104965">
    <property type="protein sequence ID" value="UXN70590.1"/>
    <property type="molecule type" value="Genomic_DNA"/>
</dbReference>
<protein>
    <recommendedName>
        <fullName evidence="4">Lipoprotein</fullName>
    </recommendedName>
</protein>
<sequence>MIKKTAIALGATAMLYACATPPKDIAPTYVSTGLYQNLSCAQLRAEAEGVSARAAQAYGVQEKNRSQDAAMTGVGVILFWPALFFMKGDGAAAADVARMKGEMQAIEQVNRVKNCGITFAPVA</sequence>
<proteinExistence type="predicted"/>
<keyword evidence="1" id="KW-0732">Signal</keyword>
<evidence type="ECO:0000313" key="2">
    <source>
        <dbReference type="EMBL" id="UXN70590.1"/>
    </source>
</evidence>
<reference evidence="2 3" key="1">
    <citation type="submission" date="2022-09" db="EMBL/GenBank/DDBJ databases">
        <title>Interaction between co-microsymbionts with complementary sets of symbiotic genes in legume-rhizobium systems.</title>
        <authorList>
            <person name="Safronova V."/>
            <person name="Sazanova A."/>
            <person name="Afonin A."/>
            <person name="Chirak E."/>
        </authorList>
    </citation>
    <scope>NUCLEOTIDE SEQUENCE [LARGE SCALE GENOMIC DNA]</scope>
    <source>
        <strain evidence="2 3">A18/4-1</strain>
    </source>
</reference>
<feature type="chain" id="PRO_5047351408" description="Lipoprotein" evidence="1">
    <location>
        <begin position="20"/>
        <end position="123"/>
    </location>
</feature>
<accession>A0ABY6CEC2</accession>
<dbReference type="RefSeq" id="WP_262169714.1">
    <property type="nucleotide sequence ID" value="NZ_CP104965.1"/>
</dbReference>
<evidence type="ECO:0000313" key="3">
    <source>
        <dbReference type="Proteomes" id="UP001061862"/>
    </source>
</evidence>
<name>A0ABY6CEC2_9HYPH</name>
<dbReference type="Proteomes" id="UP001061862">
    <property type="component" value="Chromosome"/>
</dbReference>
<evidence type="ECO:0008006" key="4">
    <source>
        <dbReference type="Google" id="ProtNLM"/>
    </source>
</evidence>
<feature type="signal peptide" evidence="1">
    <location>
        <begin position="1"/>
        <end position="19"/>
    </location>
</feature>
<organism evidence="2 3">
    <name type="scientific">Devosia neptuniae</name>
    <dbReference type="NCBI Taxonomy" id="191302"/>
    <lineage>
        <taxon>Bacteria</taxon>
        <taxon>Pseudomonadati</taxon>
        <taxon>Pseudomonadota</taxon>
        <taxon>Alphaproteobacteria</taxon>
        <taxon>Hyphomicrobiales</taxon>
        <taxon>Devosiaceae</taxon>
        <taxon>Devosia</taxon>
    </lineage>
</organism>
<gene>
    <name evidence="2" type="ORF">N8A98_05190</name>
</gene>